<dbReference type="SUPFAM" id="SSF52540">
    <property type="entry name" value="P-loop containing nucleoside triphosphate hydrolases"/>
    <property type="match status" value="1"/>
</dbReference>
<proteinExistence type="predicted"/>
<evidence type="ECO:0000256" key="2">
    <source>
        <dbReference type="SAM" id="Coils"/>
    </source>
</evidence>
<dbReference type="InterPro" id="IPR041623">
    <property type="entry name" value="NOG1_N"/>
</dbReference>
<dbReference type="Gene3D" id="3.40.50.300">
    <property type="entry name" value="P-loop containing nucleotide triphosphate hydrolases"/>
    <property type="match status" value="1"/>
</dbReference>
<dbReference type="InterPro" id="IPR027417">
    <property type="entry name" value="P-loop_NTPase"/>
</dbReference>
<dbReference type="Gene3D" id="1.20.120.1190">
    <property type="match status" value="1"/>
</dbReference>
<dbReference type="InterPro" id="IPR005225">
    <property type="entry name" value="Small_GTP-bd"/>
</dbReference>
<dbReference type="PROSITE" id="PS51710">
    <property type="entry name" value="G_OBG"/>
    <property type="match status" value="1"/>
</dbReference>
<dbReference type="GO" id="GO:0005525">
    <property type="term" value="F:GTP binding"/>
    <property type="evidence" value="ECO:0007669"/>
    <property type="project" value="InterPro"/>
</dbReference>
<gene>
    <name evidence="4" type="ORF">ENM60_03595</name>
</gene>
<evidence type="ECO:0000313" key="4">
    <source>
        <dbReference type="EMBL" id="HHP67857.1"/>
    </source>
</evidence>
<accession>A0A7J3XYU0</accession>
<reference evidence="4" key="1">
    <citation type="journal article" date="2020" name="mSystems">
        <title>Genome- and Community-Level Interaction Insights into Carbon Utilization and Element Cycling Functions of Hydrothermarchaeota in Hydrothermal Sediment.</title>
        <authorList>
            <person name="Zhou Z."/>
            <person name="Liu Y."/>
            <person name="Xu W."/>
            <person name="Pan J."/>
            <person name="Luo Z.H."/>
            <person name="Li M."/>
        </authorList>
    </citation>
    <scope>NUCLEOTIDE SEQUENCE [LARGE SCALE GENOMIC DNA]</scope>
    <source>
        <strain evidence="4">SpSt-110</strain>
    </source>
</reference>
<sequence length="346" mass="38441">MVVSLEEFKRIRVRSFKELYDLVDRRLKGVTLGGHITPGLRGDERARRLMLAKLSAACNSVAEELANLERALALIRTAGGFYQEVFKLYTGLDLEEVLEEVRKSRRILRSIEGRYREGIKGARERGELASLFKEGLGRCLSVYKRLGKTVGKVKQGVRELSRMPSVRGDYVAVIAGMPQVGKSTLLSKLTRAKPEIGVFPFTTKTIIVGHWDTGGSVVVFVDTPGILDRPVDEMNEIELKAVYAVKYLADIVVYVFDANPNAYYNIDQQLKTYETVRRLLGEKPIITVLNKVDTLPGGEAEETAAKLAGLTGVKPIPVSALNGFNLDYLKKAVLEELTAGRRRPSQ</sequence>
<organism evidence="4">
    <name type="scientific">Thermogladius calderae</name>
    <dbReference type="NCBI Taxonomy" id="1200300"/>
    <lineage>
        <taxon>Archaea</taxon>
        <taxon>Thermoproteota</taxon>
        <taxon>Thermoprotei</taxon>
        <taxon>Desulfurococcales</taxon>
        <taxon>Desulfurococcaceae</taxon>
        <taxon>Thermogladius</taxon>
    </lineage>
</organism>
<comment type="caution">
    <text evidence="4">The sequence shown here is derived from an EMBL/GenBank/DDBJ whole genome shotgun (WGS) entry which is preliminary data.</text>
</comment>
<evidence type="ECO:0000256" key="1">
    <source>
        <dbReference type="ARBA" id="ARBA00022741"/>
    </source>
</evidence>
<keyword evidence="2" id="KW-0175">Coiled coil</keyword>
<dbReference type="EMBL" id="DRYK01000048">
    <property type="protein sequence ID" value="HHP67857.1"/>
    <property type="molecule type" value="Genomic_DNA"/>
</dbReference>
<dbReference type="Pfam" id="PF01926">
    <property type="entry name" value="MMR_HSR1"/>
    <property type="match status" value="1"/>
</dbReference>
<dbReference type="Pfam" id="PF17835">
    <property type="entry name" value="NOG1_N"/>
    <property type="match status" value="1"/>
</dbReference>
<evidence type="ECO:0000259" key="3">
    <source>
        <dbReference type="PROSITE" id="PS51710"/>
    </source>
</evidence>
<dbReference type="PRINTS" id="PR00326">
    <property type="entry name" value="GTP1OBG"/>
</dbReference>
<feature type="coiled-coil region" evidence="2">
    <location>
        <begin position="51"/>
        <end position="114"/>
    </location>
</feature>
<protein>
    <submittedName>
        <fullName evidence="4">GTP-binding protein</fullName>
    </submittedName>
</protein>
<dbReference type="NCBIfam" id="TIGR00231">
    <property type="entry name" value="small_GTP"/>
    <property type="match status" value="1"/>
</dbReference>
<dbReference type="AlphaFoldDB" id="A0A7J3XYU0"/>
<keyword evidence="1" id="KW-0547">Nucleotide-binding</keyword>
<dbReference type="InterPro" id="IPR031167">
    <property type="entry name" value="G_OBG"/>
</dbReference>
<feature type="domain" description="OBG-type G" evidence="3">
    <location>
        <begin position="170"/>
        <end position="338"/>
    </location>
</feature>
<name>A0A7J3XYU0_9CREN</name>
<dbReference type="PANTHER" id="PTHR45759">
    <property type="entry name" value="NUCLEOLAR GTP-BINDING PROTEIN 1"/>
    <property type="match status" value="1"/>
</dbReference>
<dbReference type="InterPro" id="IPR006073">
    <property type="entry name" value="GTP-bd"/>
</dbReference>